<dbReference type="OrthoDB" id="412814at2759"/>
<comment type="catalytic activity">
    <reaction evidence="2">
        <text>Release of N-terminal proline from a peptide.</text>
        <dbReference type="EC" id="3.4.11.5"/>
    </reaction>
</comment>
<comment type="function">
    <text evidence="17">Cytosolic metallopeptidase that catalyzes the removal of unsubstituted N-terminal hydrophobic amino acids from various peptides. The presence of Zn(2+) ions is essential for the peptidase activity, and the association with other cofactors can modulate the substrate spectificity of the enzyme. For instance, in the presence of Mn(2+), it displays a specific Cys-Gly hydrolyzing activity of Cys-Gly-S-conjugates. Involved in the metabolism of glutathione and in the degradation of glutathione S-conjugates, which may play a role in the control of the cell redox status.</text>
</comment>
<dbReference type="EC" id="3.4.11.5" evidence="5"/>
<feature type="non-terminal residue" evidence="21">
    <location>
        <position position="693"/>
    </location>
</feature>
<dbReference type="PROSITE" id="PS00631">
    <property type="entry name" value="CYTOSOL_AP"/>
    <property type="match status" value="1"/>
</dbReference>
<comment type="catalytic activity">
    <reaction evidence="19">
        <text>L-cysteinylglycine + H2O = L-cysteine + glycine</text>
        <dbReference type="Rhea" id="RHEA:28783"/>
        <dbReference type="ChEBI" id="CHEBI:15377"/>
        <dbReference type="ChEBI" id="CHEBI:35235"/>
        <dbReference type="ChEBI" id="CHEBI:57305"/>
        <dbReference type="ChEBI" id="CHEBI:61694"/>
    </reaction>
    <physiologicalReaction direction="left-to-right" evidence="19">
        <dbReference type="Rhea" id="RHEA:28784"/>
    </physiologicalReaction>
</comment>
<evidence type="ECO:0000256" key="15">
    <source>
        <dbReference type="ARBA" id="ARBA00031564"/>
    </source>
</evidence>
<organism evidence="21 22">
    <name type="scientific">Pseudolycoriella hygida</name>
    <dbReference type="NCBI Taxonomy" id="35572"/>
    <lineage>
        <taxon>Eukaryota</taxon>
        <taxon>Metazoa</taxon>
        <taxon>Ecdysozoa</taxon>
        <taxon>Arthropoda</taxon>
        <taxon>Hexapoda</taxon>
        <taxon>Insecta</taxon>
        <taxon>Pterygota</taxon>
        <taxon>Neoptera</taxon>
        <taxon>Endopterygota</taxon>
        <taxon>Diptera</taxon>
        <taxon>Nematocera</taxon>
        <taxon>Sciaroidea</taxon>
        <taxon>Sciaridae</taxon>
        <taxon>Pseudolycoriella</taxon>
    </lineage>
</organism>
<gene>
    <name evidence="21" type="primary">lap3</name>
    <name evidence="21" type="ORF">Bhyg_04107</name>
</gene>
<reference evidence="21" key="1">
    <citation type="submission" date="2022-07" db="EMBL/GenBank/DDBJ databases">
        <authorList>
            <person name="Trinca V."/>
            <person name="Uliana J.V.C."/>
            <person name="Torres T.T."/>
            <person name="Ward R.J."/>
            <person name="Monesi N."/>
        </authorList>
    </citation>
    <scope>NUCLEOTIDE SEQUENCE</scope>
    <source>
        <strain evidence="21">HSMRA1968</strain>
        <tissue evidence="21">Whole embryos</tissue>
    </source>
</reference>
<comment type="catalytic activity">
    <reaction evidence="18">
        <text>S-benzyl-L-cysteinylglycine + H2O = S-benzyl-L-cysteine + glycine</text>
        <dbReference type="Rhea" id="RHEA:62568"/>
        <dbReference type="ChEBI" id="CHEBI:15377"/>
        <dbReference type="ChEBI" id="CHEBI:57305"/>
        <dbReference type="ChEBI" id="CHEBI:145802"/>
        <dbReference type="ChEBI" id="CHEBI:145803"/>
    </reaction>
    <physiologicalReaction direction="left-to-right" evidence="18">
        <dbReference type="Rhea" id="RHEA:62569"/>
    </physiologicalReaction>
</comment>
<dbReference type="EC" id="3.4.11.1" evidence="4"/>
<dbReference type="Proteomes" id="UP001151699">
    <property type="component" value="Chromosome A"/>
</dbReference>
<dbReference type="PRINTS" id="PR00481">
    <property type="entry name" value="LAMNOPPTDASE"/>
</dbReference>
<evidence type="ECO:0000256" key="17">
    <source>
        <dbReference type="ARBA" id="ARBA00045966"/>
    </source>
</evidence>
<evidence type="ECO:0000256" key="10">
    <source>
        <dbReference type="ARBA" id="ARBA00023511"/>
    </source>
</evidence>
<comment type="catalytic activity">
    <reaction evidence="1">
        <text>Release of an N-terminal amino acid, Xaa-|-Yaa-, in which Xaa is preferably Leu, but may be other amino acids including Pro although not Arg or Lys, and Yaa may be Pro. Amino acid amides and methyl esters are also readily hydrolyzed, but rates on arylamides are exceedingly low.</text>
        <dbReference type="EC" id="3.4.11.1"/>
    </reaction>
</comment>
<evidence type="ECO:0000256" key="2">
    <source>
        <dbReference type="ARBA" id="ARBA00001585"/>
    </source>
</evidence>
<dbReference type="Gene3D" id="3.40.220.10">
    <property type="entry name" value="Leucine Aminopeptidase, subunit E, domain 1"/>
    <property type="match status" value="1"/>
</dbReference>
<comment type="similarity">
    <text evidence="3">Belongs to the peptidase M17 family.</text>
</comment>
<evidence type="ECO:0000259" key="20">
    <source>
        <dbReference type="PROSITE" id="PS00631"/>
    </source>
</evidence>
<dbReference type="InterPro" id="IPR056143">
    <property type="entry name" value="DUF7726"/>
</dbReference>
<dbReference type="Gene3D" id="3.40.630.10">
    <property type="entry name" value="Zn peptidases"/>
    <property type="match status" value="1"/>
</dbReference>
<feature type="domain" description="Cytosol aminopeptidase" evidence="20">
    <location>
        <begin position="535"/>
        <end position="542"/>
    </location>
</feature>
<keyword evidence="7 21" id="KW-0031">Aminopeptidase</keyword>
<evidence type="ECO:0000313" key="21">
    <source>
        <dbReference type="EMBL" id="KAJ6648875.1"/>
    </source>
</evidence>
<evidence type="ECO:0000256" key="1">
    <source>
        <dbReference type="ARBA" id="ARBA00000135"/>
    </source>
</evidence>
<dbReference type="Pfam" id="PF02789">
    <property type="entry name" value="Peptidase_M17_N"/>
    <property type="match status" value="1"/>
</dbReference>
<evidence type="ECO:0000256" key="14">
    <source>
        <dbReference type="ARBA" id="ARBA00030997"/>
    </source>
</evidence>
<evidence type="ECO:0000256" key="7">
    <source>
        <dbReference type="ARBA" id="ARBA00022438"/>
    </source>
</evidence>
<dbReference type="InterPro" id="IPR023042">
    <property type="entry name" value="Peptidase_M17_leu_NH2_pept"/>
</dbReference>
<sequence length="693" mass="75494">FQSELIYVRNSVNSPINTTPTKFIETIGGSVTRKSFDEFMRLNGTYSGYNNETYKRAQRFFGGREVKVSVNNDHMDEKYSKETLKIALKKIKTEKGQSDDDDDKMKLKTIANIPLKKTLLPNMIMLPIKLPADFSIFEDCDEVRSNIHKYISTKGIMKASFAKLIGMSAQSLYHFLAQEGFDQGADSRVYVKAYRFFEEQRRFFSSMTDKRGLVLGVYTNDGKDDIKLTPYAKKYNESTSGELLKQISIGGPIKGGSSRIFWGVGPFPAVAVAGLGDASSWSELDEINGIKENVRVAAAAGAKALLSEKVTNIFVEDLNCAQSAAEGAVLGVFKYQGQKSQAKRAPTPSVSLAEGASGANEWNTGFILANAQNWSRTLMDTPANLMTPTIFAQNVKEKLNPLGVAIDAHNREWAEQQGMGSYLSVARGSAEPPVFLEITYNGSSSDQKPVCLIGKGITFDSGGISLKPASKMDEMRGDMGGAAVVAGTIAALAELKVPVNVKGLLPLTENMPSGTATKPGDVVFAMNGKSICVNNTDAEGRLVLCDALCYSEKFNPKYILDIATLTGAIKVALGDCVAGAFCNRNELWSHLHRAGSETGDRMWRMPLFKHYTTQMTDQNSYDLNNIGSAGAGSCTAAAFLREFVPKDTPWIHVDMAGVMGNCTDQTYTGSKGMTGRPMRTLFEFVCLEAGLHQ</sequence>
<evidence type="ECO:0000256" key="18">
    <source>
        <dbReference type="ARBA" id="ARBA00047881"/>
    </source>
</evidence>
<dbReference type="AlphaFoldDB" id="A0A9Q0S9V1"/>
<dbReference type="PANTHER" id="PTHR11963:SF23">
    <property type="entry name" value="CYTOSOL AMINOPEPTIDASE"/>
    <property type="match status" value="1"/>
</dbReference>
<dbReference type="SUPFAM" id="SSF52949">
    <property type="entry name" value="Macro domain-like"/>
    <property type="match status" value="1"/>
</dbReference>
<evidence type="ECO:0000313" key="22">
    <source>
        <dbReference type="Proteomes" id="UP001151699"/>
    </source>
</evidence>
<evidence type="ECO:0000256" key="6">
    <source>
        <dbReference type="ARBA" id="ARBA00014190"/>
    </source>
</evidence>
<evidence type="ECO:0000256" key="9">
    <source>
        <dbReference type="ARBA" id="ARBA00022801"/>
    </source>
</evidence>
<keyword evidence="22" id="KW-1185">Reference proteome</keyword>
<dbReference type="InterPro" id="IPR043472">
    <property type="entry name" value="Macro_dom-like"/>
</dbReference>
<keyword evidence="8" id="KW-0645">Protease</keyword>
<evidence type="ECO:0000256" key="16">
    <source>
        <dbReference type="ARBA" id="ARBA00033172"/>
    </source>
</evidence>
<evidence type="ECO:0000256" key="3">
    <source>
        <dbReference type="ARBA" id="ARBA00009528"/>
    </source>
</evidence>
<dbReference type="EMBL" id="WJQU01000001">
    <property type="protein sequence ID" value="KAJ6648875.1"/>
    <property type="molecule type" value="Genomic_DNA"/>
</dbReference>
<dbReference type="InterPro" id="IPR011356">
    <property type="entry name" value="Leucine_aapep/pepB"/>
</dbReference>
<name>A0A9Q0S9V1_9DIPT</name>
<dbReference type="EC" id="3.4.13.23" evidence="11"/>
<dbReference type="CDD" id="cd00433">
    <property type="entry name" value="Peptidase_M17"/>
    <property type="match status" value="1"/>
</dbReference>
<protein>
    <recommendedName>
        <fullName evidence="6">Cytosol aminopeptidase</fullName>
        <ecNumber evidence="4">3.4.11.1</ecNumber>
        <ecNumber evidence="5">3.4.11.5</ecNumber>
        <ecNumber evidence="11">3.4.13.23</ecNumber>
    </recommendedName>
    <alternativeName>
        <fullName evidence="14">Cysteinylglycine-S-conjugate dipeptidase</fullName>
    </alternativeName>
    <alternativeName>
        <fullName evidence="15">Leucine aminopeptidase 3</fullName>
    </alternativeName>
    <alternativeName>
        <fullName evidence="16">Leucyl aminopeptidase</fullName>
    </alternativeName>
    <alternativeName>
        <fullName evidence="13">Proline aminopeptidase</fullName>
    </alternativeName>
    <alternativeName>
        <fullName evidence="12">Prolyl aminopeptidase</fullName>
    </alternativeName>
</protein>
<dbReference type="GO" id="GO:0030145">
    <property type="term" value="F:manganese ion binding"/>
    <property type="evidence" value="ECO:0007669"/>
    <property type="project" value="InterPro"/>
</dbReference>
<dbReference type="GO" id="GO:0006508">
    <property type="term" value="P:proteolysis"/>
    <property type="evidence" value="ECO:0007669"/>
    <property type="project" value="UniProtKB-KW"/>
</dbReference>
<evidence type="ECO:0000256" key="8">
    <source>
        <dbReference type="ARBA" id="ARBA00022670"/>
    </source>
</evidence>
<evidence type="ECO:0000256" key="11">
    <source>
        <dbReference type="ARBA" id="ARBA00023625"/>
    </source>
</evidence>
<dbReference type="HAMAP" id="MF_00181">
    <property type="entry name" value="Cytosol_peptidase_M17"/>
    <property type="match status" value="1"/>
</dbReference>
<dbReference type="GO" id="GO:0005737">
    <property type="term" value="C:cytoplasm"/>
    <property type="evidence" value="ECO:0007669"/>
    <property type="project" value="InterPro"/>
</dbReference>
<dbReference type="SUPFAM" id="SSF53187">
    <property type="entry name" value="Zn-dependent exopeptidases"/>
    <property type="match status" value="1"/>
</dbReference>
<dbReference type="Pfam" id="PF24852">
    <property type="entry name" value="DUF7726"/>
    <property type="match status" value="2"/>
</dbReference>
<accession>A0A9Q0S9V1</accession>
<dbReference type="InterPro" id="IPR000819">
    <property type="entry name" value="Peptidase_M17_C"/>
</dbReference>
<dbReference type="GO" id="GO:0070006">
    <property type="term" value="F:metalloaminopeptidase activity"/>
    <property type="evidence" value="ECO:0007669"/>
    <property type="project" value="InterPro"/>
</dbReference>
<dbReference type="PANTHER" id="PTHR11963">
    <property type="entry name" value="LEUCINE AMINOPEPTIDASE-RELATED"/>
    <property type="match status" value="1"/>
</dbReference>
<evidence type="ECO:0000256" key="19">
    <source>
        <dbReference type="ARBA" id="ARBA00049107"/>
    </source>
</evidence>
<proteinExistence type="inferred from homology"/>
<dbReference type="Pfam" id="PF00883">
    <property type="entry name" value="Peptidase_M17"/>
    <property type="match status" value="1"/>
</dbReference>
<evidence type="ECO:0000256" key="4">
    <source>
        <dbReference type="ARBA" id="ARBA00012565"/>
    </source>
</evidence>
<dbReference type="InterPro" id="IPR008283">
    <property type="entry name" value="Peptidase_M17_N"/>
</dbReference>
<evidence type="ECO:0000256" key="5">
    <source>
        <dbReference type="ARBA" id="ARBA00012568"/>
    </source>
</evidence>
<evidence type="ECO:0000256" key="13">
    <source>
        <dbReference type="ARBA" id="ARBA00030930"/>
    </source>
</evidence>
<keyword evidence="9" id="KW-0378">Hydrolase</keyword>
<comment type="caution">
    <text evidence="21">The sequence shown here is derived from an EMBL/GenBank/DDBJ whole genome shotgun (WGS) entry which is preliminary data.</text>
</comment>
<evidence type="ECO:0000256" key="12">
    <source>
        <dbReference type="ARBA" id="ARBA00029605"/>
    </source>
</evidence>
<comment type="catalytic activity">
    <reaction evidence="10">
        <text>an S-substituted L-cysteinylglycine + H2O = an S-substituted L-cysteine + glycine</text>
        <dbReference type="Rhea" id="RHEA:60444"/>
        <dbReference type="ChEBI" id="CHEBI:15377"/>
        <dbReference type="ChEBI" id="CHEBI:57305"/>
        <dbReference type="ChEBI" id="CHEBI:58717"/>
        <dbReference type="ChEBI" id="CHEBI:143103"/>
        <dbReference type="EC" id="3.4.13.23"/>
    </reaction>
    <physiologicalReaction direction="left-to-right" evidence="10">
        <dbReference type="Rhea" id="RHEA:60445"/>
    </physiologicalReaction>
</comment>